<dbReference type="CDD" id="cd06581">
    <property type="entry name" value="TM_PBP1_LivM_like"/>
    <property type="match status" value="1"/>
</dbReference>
<feature type="transmembrane region" description="Helical" evidence="6">
    <location>
        <begin position="37"/>
        <end position="57"/>
    </location>
</feature>
<dbReference type="RefSeq" id="WP_213163616.1">
    <property type="nucleotide sequence ID" value="NZ_CP058214.1"/>
</dbReference>
<evidence type="ECO:0000256" key="1">
    <source>
        <dbReference type="ARBA" id="ARBA00004651"/>
    </source>
</evidence>
<dbReference type="GO" id="GO:0015658">
    <property type="term" value="F:branched-chain amino acid transmembrane transporter activity"/>
    <property type="evidence" value="ECO:0007669"/>
    <property type="project" value="InterPro"/>
</dbReference>
<evidence type="ECO:0000313" key="7">
    <source>
        <dbReference type="EMBL" id="QPC42382.1"/>
    </source>
</evidence>
<feature type="transmembrane region" description="Helical" evidence="6">
    <location>
        <begin position="223"/>
        <end position="243"/>
    </location>
</feature>
<feature type="transmembrane region" description="Helical" evidence="6">
    <location>
        <begin position="12"/>
        <end position="31"/>
    </location>
</feature>
<organism evidence="7 8">
    <name type="scientific">Kaustia mangrovi</name>
    <dbReference type="NCBI Taxonomy" id="2593653"/>
    <lineage>
        <taxon>Bacteria</taxon>
        <taxon>Pseudomonadati</taxon>
        <taxon>Pseudomonadota</taxon>
        <taxon>Alphaproteobacteria</taxon>
        <taxon>Hyphomicrobiales</taxon>
        <taxon>Parvibaculaceae</taxon>
        <taxon>Kaustia</taxon>
    </lineage>
</organism>
<evidence type="ECO:0000256" key="3">
    <source>
        <dbReference type="ARBA" id="ARBA00022692"/>
    </source>
</evidence>
<evidence type="ECO:0000313" key="8">
    <source>
        <dbReference type="Proteomes" id="UP000593594"/>
    </source>
</evidence>
<comment type="subcellular location">
    <subcellularLocation>
        <location evidence="1">Cell membrane</location>
        <topology evidence="1">Multi-pass membrane protein</topology>
    </subcellularLocation>
</comment>
<keyword evidence="2" id="KW-1003">Cell membrane</keyword>
<sequence length="335" mass="35345">MSEVQASTLSKIARPLALAALGAGLVAFVDIRLSDYMATLAAITLVNVMLASSLALTNGLTGLFSLGHPAFMTIGGYVAAILIFPVQRKGFMMPDLPAFLASLQLDLLPALVIGGAVAALAALVIGFPVLRLRGHYLAVATLGLIIIVRVLVNNWDGVTRGGMGLNGLPRLTSLWWVYGWTVLTVYACWRIKHSSVGRAMMAVRENEMAARCMGISAVSVKMWGFVLGAFFAGVAGGLMAHLITVITPGTYSVLLAFNLVVMVVIGGMGSLTGAVLAAIALSVLSESLRPAEEALELYGLSQVAVALCLILVLLFRPRGVFGSGEPRWARYIMGR</sequence>
<dbReference type="InterPro" id="IPR001851">
    <property type="entry name" value="ABC_transp_permease"/>
</dbReference>
<dbReference type="Pfam" id="PF02653">
    <property type="entry name" value="BPD_transp_2"/>
    <property type="match status" value="1"/>
</dbReference>
<keyword evidence="3 6" id="KW-0812">Transmembrane</keyword>
<dbReference type="PANTHER" id="PTHR30482:SF10">
    <property type="entry name" value="HIGH-AFFINITY BRANCHED-CHAIN AMINO ACID TRANSPORT PROTEIN BRAE"/>
    <property type="match status" value="1"/>
</dbReference>
<dbReference type="KEGG" id="kmn:HW532_06490"/>
<protein>
    <submittedName>
        <fullName evidence="7">Branched-chain amino acid ABC transporter permease</fullName>
    </submittedName>
</protein>
<feature type="transmembrane region" description="Helical" evidence="6">
    <location>
        <begin position="134"/>
        <end position="152"/>
    </location>
</feature>
<feature type="transmembrane region" description="Helical" evidence="6">
    <location>
        <begin position="107"/>
        <end position="127"/>
    </location>
</feature>
<dbReference type="AlphaFoldDB" id="A0A7S8C306"/>
<keyword evidence="8" id="KW-1185">Reference proteome</keyword>
<dbReference type="InterPro" id="IPR043428">
    <property type="entry name" value="LivM-like"/>
</dbReference>
<evidence type="ECO:0000256" key="5">
    <source>
        <dbReference type="ARBA" id="ARBA00023136"/>
    </source>
</evidence>
<feature type="transmembrane region" description="Helical" evidence="6">
    <location>
        <begin position="69"/>
        <end position="87"/>
    </location>
</feature>
<dbReference type="EMBL" id="CP058214">
    <property type="protein sequence ID" value="QPC42382.1"/>
    <property type="molecule type" value="Genomic_DNA"/>
</dbReference>
<accession>A0A7S8C306</accession>
<reference evidence="7 8" key="1">
    <citation type="submission" date="2020-06" db="EMBL/GenBank/DDBJ databases">
        <title>Genome sequence of 2 isolates from Red Sea Mangroves.</title>
        <authorList>
            <person name="Sefrji F."/>
            <person name="Michoud G."/>
            <person name="Merlino G."/>
            <person name="Daffonchio D."/>
        </authorList>
    </citation>
    <scope>NUCLEOTIDE SEQUENCE [LARGE SCALE GENOMIC DNA]</scope>
    <source>
        <strain evidence="7 8">R1DC25</strain>
    </source>
</reference>
<evidence type="ECO:0000256" key="6">
    <source>
        <dbReference type="SAM" id="Phobius"/>
    </source>
</evidence>
<proteinExistence type="predicted"/>
<dbReference type="Proteomes" id="UP000593594">
    <property type="component" value="Chromosome"/>
</dbReference>
<name>A0A7S8C306_9HYPH</name>
<feature type="transmembrane region" description="Helical" evidence="6">
    <location>
        <begin position="295"/>
        <end position="315"/>
    </location>
</feature>
<dbReference type="GO" id="GO:0005886">
    <property type="term" value="C:plasma membrane"/>
    <property type="evidence" value="ECO:0007669"/>
    <property type="project" value="UniProtKB-SubCell"/>
</dbReference>
<evidence type="ECO:0000256" key="2">
    <source>
        <dbReference type="ARBA" id="ARBA00022475"/>
    </source>
</evidence>
<keyword evidence="5 6" id="KW-0472">Membrane</keyword>
<evidence type="ECO:0000256" key="4">
    <source>
        <dbReference type="ARBA" id="ARBA00022989"/>
    </source>
</evidence>
<feature type="transmembrane region" description="Helical" evidence="6">
    <location>
        <begin position="172"/>
        <end position="191"/>
    </location>
</feature>
<dbReference type="PANTHER" id="PTHR30482">
    <property type="entry name" value="HIGH-AFFINITY BRANCHED-CHAIN AMINO ACID TRANSPORT SYSTEM PERMEASE"/>
    <property type="match status" value="1"/>
</dbReference>
<feature type="transmembrane region" description="Helical" evidence="6">
    <location>
        <begin position="255"/>
        <end position="283"/>
    </location>
</feature>
<gene>
    <name evidence="7" type="ORF">HW532_06490</name>
</gene>
<keyword evidence="4 6" id="KW-1133">Transmembrane helix</keyword>